<name>A0A024TIK3_9STRA</name>
<feature type="region of interest" description="Disordered" evidence="1">
    <location>
        <begin position="1"/>
        <end position="60"/>
    </location>
</feature>
<feature type="compositionally biased region" description="Basic and acidic residues" evidence="1">
    <location>
        <begin position="37"/>
        <end position="60"/>
    </location>
</feature>
<feature type="region of interest" description="Disordered" evidence="1">
    <location>
        <begin position="130"/>
        <end position="150"/>
    </location>
</feature>
<feature type="compositionally biased region" description="Basic residues" evidence="1">
    <location>
        <begin position="8"/>
        <end position="25"/>
    </location>
</feature>
<dbReference type="VEuPathDB" id="FungiDB:H310_12182"/>
<organism evidence="2">
    <name type="scientific">Aphanomyces invadans</name>
    <dbReference type="NCBI Taxonomy" id="157072"/>
    <lineage>
        <taxon>Eukaryota</taxon>
        <taxon>Sar</taxon>
        <taxon>Stramenopiles</taxon>
        <taxon>Oomycota</taxon>
        <taxon>Saprolegniomycetes</taxon>
        <taxon>Saprolegniales</taxon>
        <taxon>Verrucalvaceae</taxon>
        <taxon>Aphanomyces</taxon>
    </lineage>
</organism>
<feature type="non-terminal residue" evidence="2">
    <location>
        <position position="1"/>
    </location>
</feature>
<dbReference type="AlphaFoldDB" id="A0A024TIK3"/>
<accession>A0A024TIK3</accession>
<reference evidence="2" key="1">
    <citation type="submission" date="2013-12" db="EMBL/GenBank/DDBJ databases">
        <title>The Genome Sequence of Aphanomyces invadans NJM9701.</title>
        <authorList>
            <consortium name="The Broad Institute Genomics Platform"/>
            <person name="Russ C."/>
            <person name="Tyler B."/>
            <person name="van West P."/>
            <person name="Dieguez-Uribeondo J."/>
            <person name="Young S.K."/>
            <person name="Zeng Q."/>
            <person name="Gargeya S."/>
            <person name="Fitzgerald M."/>
            <person name="Abouelleil A."/>
            <person name="Alvarado L."/>
            <person name="Chapman S.B."/>
            <person name="Gainer-Dewar J."/>
            <person name="Goldberg J."/>
            <person name="Griggs A."/>
            <person name="Gujja S."/>
            <person name="Hansen M."/>
            <person name="Howarth C."/>
            <person name="Imamovic A."/>
            <person name="Ireland A."/>
            <person name="Larimer J."/>
            <person name="McCowan C."/>
            <person name="Murphy C."/>
            <person name="Pearson M."/>
            <person name="Poon T.W."/>
            <person name="Priest M."/>
            <person name="Roberts A."/>
            <person name="Saif S."/>
            <person name="Shea T."/>
            <person name="Sykes S."/>
            <person name="Wortman J."/>
            <person name="Nusbaum C."/>
            <person name="Birren B."/>
        </authorList>
    </citation>
    <scope>NUCLEOTIDE SEQUENCE [LARGE SCALE GENOMIC DNA]</scope>
    <source>
        <strain evidence="2">NJM9701</strain>
    </source>
</reference>
<dbReference type="EMBL" id="KI913988">
    <property type="protein sequence ID" value="ETV93829.1"/>
    <property type="molecule type" value="Genomic_DNA"/>
</dbReference>
<protein>
    <submittedName>
        <fullName evidence="2">Uncharacterized protein</fullName>
    </submittedName>
</protein>
<feature type="compositionally biased region" description="Basic and acidic residues" evidence="1">
    <location>
        <begin position="131"/>
        <end position="141"/>
    </location>
</feature>
<dbReference type="RefSeq" id="XP_008877389.1">
    <property type="nucleotide sequence ID" value="XM_008879167.1"/>
</dbReference>
<proteinExistence type="predicted"/>
<gene>
    <name evidence="2" type="ORF">H310_12182</name>
</gene>
<sequence length="288" mass="32701">GTRASGCARHHPSASPTHRLRKHGYAHPGPNDDPDDDNHQSADRRSNDCCPNDHDARSDIRQLLGPPRRLFTLIQLRSPHGGPVELYINHGQAERDSTVVILRRPDDSERVPSIHDQLVCERPSWLRPRPLSRELHDDRQPGTETPVPLHDQHRAPSVELQPRHLGKHGRHRGVLPQSEPHLVVGRHRVHGRGERLLLREPRHPHTRLLVEGRIDQGRKRPRQDHLVVLSQPRELGGARPVLGVCQRYRSAIERQLGRDSSPGGRQVVQGDYELGQARRLHPQLGGPW</sequence>
<evidence type="ECO:0000256" key="1">
    <source>
        <dbReference type="SAM" id="MobiDB-lite"/>
    </source>
</evidence>
<dbReference type="GeneID" id="20089232"/>
<feature type="region of interest" description="Disordered" evidence="1">
    <location>
        <begin position="256"/>
        <end position="288"/>
    </location>
</feature>
<evidence type="ECO:0000313" key="2">
    <source>
        <dbReference type="EMBL" id="ETV93829.1"/>
    </source>
</evidence>